<evidence type="ECO:0000313" key="1">
    <source>
        <dbReference type="EMBL" id="AET25147.1"/>
    </source>
</evidence>
<geneLocation type="plasmid" evidence="1">
    <name>pFiD188</name>
</geneLocation>
<organism evidence="1">
    <name type="scientific">Rhodococcoides fascians D188</name>
    <dbReference type="NCBI Taxonomy" id="1051973"/>
    <lineage>
        <taxon>Bacteria</taxon>
        <taxon>Bacillati</taxon>
        <taxon>Actinomycetota</taxon>
        <taxon>Actinomycetes</taxon>
        <taxon>Mycobacteriales</taxon>
        <taxon>Nocardiaceae</taxon>
        <taxon>Rhodococcoides</taxon>
    </lineage>
</organism>
<sequence length="56" mass="6525">MVRTPDTQYAHYKNEADALGLDLSDYYVYVMALHHDLPMPHYIQDRIDPAQYKLGA</sequence>
<keyword evidence="1" id="KW-0614">Plasmid</keyword>
<dbReference type="AlphaFoldDB" id="G8JYM6"/>
<protein>
    <submittedName>
        <fullName evidence="1">Uncharacterized protein</fullName>
    </submittedName>
</protein>
<reference evidence="1" key="3">
    <citation type="journal article" date="2011" name="Annu. Rev. Phytopathol.">
        <title>A successful bacterial coup d'etat: how Rhodococcus fascians redirects plant development.</title>
        <authorList>
            <person name="Stes E."/>
            <person name="Vandeputte O.M."/>
            <person name="El Jaziri M."/>
            <person name="Holsters M."/>
            <person name="Vereecke D."/>
        </authorList>
    </citation>
    <scope>NUCLEOTIDE SEQUENCE</scope>
    <source>
        <strain evidence="1">D188</strain>
        <plasmid evidence="1">pFiD188</plasmid>
    </source>
</reference>
<reference evidence="1" key="5">
    <citation type="journal article" date="2012" name="Mol. Plant Microbe Interact.">
        <title>pFiD188, the linear virulence plasmid of Rhodococcus fascians D188.</title>
        <authorList>
            <person name="Francis I."/>
            <person name="De Keyser A."/>
            <person name="De Backer P."/>
            <person name="Simon-Mateo C."/>
            <person name="Kalkus J."/>
            <person name="Pertry I."/>
            <person name="Ardiles-Diaz W."/>
            <person name="De Rycke R."/>
            <person name="Vandeputte O.M."/>
            <person name="El Jaziri M."/>
            <person name="Holsters M."/>
            <person name="Vereecke D."/>
        </authorList>
    </citation>
    <scope>NUCLEOTIDE SEQUENCE</scope>
    <source>
        <strain evidence="1">D188</strain>
        <plasmid evidence="1">pFiD188</plasmid>
    </source>
</reference>
<dbReference type="RefSeq" id="WP_015586065.1">
    <property type="nucleotide sequence ID" value="NC_021080.1"/>
</dbReference>
<name>G8JYM6_RHOFA</name>
<reference evidence="1" key="2">
    <citation type="journal article" date="2010" name="Mol. Plant Microbe Interact.">
        <title>Rhodococcus fascians impacts plant development through the dynamic fas-mediated production of a cytokinin mix.</title>
        <authorList>
            <person name="Pertry I."/>
            <person name="Vaclavikova K."/>
            <person name="Gemrotova M."/>
            <person name="Spichal L."/>
            <person name="Galuszka P."/>
            <person name="Depuydt S."/>
            <person name="Temmerman W."/>
            <person name="Stes E."/>
            <person name="De Keyser A."/>
            <person name="Riefler M."/>
            <person name="Biondi S."/>
            <person name="Novak O."/>
            <person name="Schmulling T."/>
            <person name="Strnad M."/>
            <person name="Tarkowski P."/>
            <person name="Holsters M."/>
            <person name="Vereecke D."/>
        </authorList>
    </citation>
    <scope>NUCLEOTIDE SEQUENCE</scope>
    <source>
        <strain evidence="1">D188</strain>
        <plasmid evidence="1">pFiD188</plasmid>
    </source>
</reference>
<dbReference type="KEGG" id="rfa:A3L23_04877"/>
<reference evidence="1" key="1">
    <citation type="journal article" date="2009" name="Proc. Natl. Acad. Sci. U.S.A.">
        <title>Identification of Rhodococcus fascians cytokinins and their modus operandi to reshape the plant.</title>
        <authorList>
            <person name="Pertry I."/>
            <person name="Vaclavikova K."/>
            <person name="Depuydt S."/>
            <person name="Galuszka P."/>
            <person name="Spichal L."/>
            <person name="Temmerman W."/>
            <person name="Stes E."/>
            <person name="Schmulling T."/>
            <person name="Kakimoto T."/>
            <person name="Van Montagu M.C."/>
            <person name="Strnad M."/>
            <person name="Holsters M."/>
            <person name="Tarkowski P."/>
            <person name="Vereecke D."/>
        </authorList>
    </citation>
    <scope>NUCLEOTIDE SEQUENCE</scope>
    <source>
        <strain evidence="1">D188</strain>
        <plasmid evidence="1">pFiD188</plasmid>
    </source>
</reference>
<dbReference type="EMBL" id="JN093097">
    <property type="protein sequence ID" value="AET25147.1"/>
    <property type="molecule type" value="Genomic_DNA"/>
</dbReference>
<reference evidence="1" key="4">
    <citation type="submission" date="2011-06" db="EMBL/GenBank/DDBJ databases">
        <authorList>
            <person name="Vereecke D.M."/>
        </authorList>
    </citation>
    <scope>NUCLEOTIDE SEQUENCE</scope>
    <source>
        <strain evidence="1">D188</strain>
        <plasmid evidence="1">pFiD188</plasmid>
    </source>
</reference>
<proteinExistence type="predicted"/>
<dbReference type="PATRIC" id="fig|1051973.4.peg.4918"/>
<accession>G8JYM6</accession>
<gene>
    <name evidence="1" type="ORF">pFi_011</name>
</gene>